<gene>
    <name evidence="2" type="ORF">PCANC_06498</name>
</gene>
<feature type="compositionally biased region" description="Polar residues" evidence="1">
    <location>
        <begin position="353"/>
        <end position="367"/>
    </location>
</feature>
<proteinExistence type="predicted"/>
<evidence type="ECO:0000256" key="1">
    <source>
        <dbReference type="SAM" id="MobiDB-lite"/>
    </source>
</evidence>
<feature type="compositionally biased region" description="Basic and acidic residues" evidence="1">
    <location>
        <begin position="39"/>
        <end position="48"/>
    </location>
</feature>
<accession>A0A2N5VAE4</accession>
<dbReference type="EMBL" id="PGCJ01000114">
    <property type="protein sequence ID" value="PLW46970.1"/>
    <property type="molecule type" value="Genomic_DNA"/>
</dbReference>
<evidence type="ECO:0000313" key="3">
    <source>
        <dbReference type="Proteomes" id="UP000235388"/>
    </source>
</evidence>
<dbReference type="Proteomes" id="UP000235388">
    <property type="component" value="Unassembled WGS sequence"/>
</dbReference>
<dbReference type="AlphaFoldDB" id="A0A2N5VAE4"/>
<reference evidence="2 3" key="1">
    <citation type="submission" date="2017-11" db="EMBL/GenBank/DDBJ databases">
        <title>De novo assembly and phasing of dikaryotic genomes from two isolates of Puccinia coronata f. sp. avenae, the causal agent of oat crown rust.</title>
        <authorList>
            <person name="Miller M.E."/>
            <person name="Zhang Y."/>
            <person name="Omidvar V."/>
            <person name="Sperschneider J."/>
            <person name="Schwessinger B."/>
            <person name="Raley C."/>
            <person name="Palmer J.M."/>
            <person name="Garnica D."/>
            <person name="Upadhyaya N."/>
            <person name="Rathjen J."/>
            <person name="Taylor J.M."/>
            <person name="Park R.F."/>
            <person name="Dodds P.N."/>
            <person name="Hirsch C.D."/>
            <person name="Kianian S.F."/>
            <person name="Figueroa M."/>
        </authorList>
    </citation>
    <scope>NUCLEOTIDE SEQUENCE [LARGE SCALE GENOMIC DNA]</scope>
    <source>
        <strain evidence="2">12NC29</strain>
    </source>
</reference>
<protein>
    <submittedName>
        <fullName evidence="2">Uncharacterized protein</fullName>
    </submittedName>
</protein>
<dbReference type="OrthoDB" id="2506593at2759"/>
<sequence length="377" mass="42788">MRNDGDDDLEYFHDDFQARVFYVHLIKHEIKSFTVADNQDCKPSEHSTGRYPFTPAPEEPAPEHSFSDEPLRESESDAESIRELLNPTPHQSAPIMTDQDSIKVSIEPLNDTNFTTWRYKIINALAYKGLDEYVLEDTSKYVSQADHNDKKRRATTYIRLHLNEDNANRFVGNDYKTYEPKALWDAINAHYATQSLENAANVWDKLSDVCFGEDNMRESINSFRTSFELLVEVSAGKLDKTTLETCWIFLVLKRLPSSFGTFRTLQYAGMKKPDTPLKMSSFLNDLESELRRQQEASTMASPTAPTALAVSQQPQPLSQQSSKSTTTSRRKGPKCENGVHNPAVTSHTEDRFSGSSESTQDSFQSLTEDIPEDNAEE</sequence>
<comment type="caution">
    <text evidence="2">The sequence shown here is derived from an EMBL/GenBank/DDBJ whole genome shotgun (WGS) entry which is preliminary data.</text>
</comment>
<feature type="compositionally biased region" description="Basic and acidic residues" evidence="1">
    <location>
        <begin position="61"/>
        <end position="79"/>
    </location>
</feature>
<feature type="region of interest" description="Disordered" evidence="1">
    <location>
        <begin position="290"/>
        <end position="377"/>
    </location>
</feature>
<organism evidence="2 3">
    <name type="scientific">Puccinia coronata f. sp. avenae</name>
    <dbReference type="NCBI Taxonomy" id="200324"/>
    <lineage>
        <taxon>Eukaryota</taxon>
        <taxon>Fungi</taxon>
        <taxon>Dikarya</taxon>
        <taxon>Basidiomycota</taxon>
        <taxon>Pucciniomycotina</taxon>
        <taxon>Pucciniomycetes</taxon>
        <taxon>Pucciniales</taxon>
        <taxon>Pucciniaceae</taxon>
        <taxon>Puccinia</taxon>
    </lineage>
</organism>
<feature type="non-terminal residue" evidence="2">
    <location>
        <position position="377"/>
    </location>
</feature>
<keyword evidence="3" id="KW-1185">Reference proteome</keyword>
<name>A0A2N5VAE4_9BASI</name>
<feature type="region of interest" description="Disordered" evidence="1">
    <location>
        <begin position="39"/>
        <end position="79"/>
    </location>
</feature>
<evidence type="ECO:0000313" key="2">
    <source>
        <dbReference type="EMBL" id="PLW46970.1"/>
    </source>
</evidence>
<feature type="compositionally biased region" description="Low complexity" evidence="1">
    <location>
        <begin position="296"/>
        <end position="327"/>
    </location>
</feature>